<feature type="transmembrane region" description="Helical" evidence="2">
    <location>
        <begin position="408"/>
        <end position="425"/>
    </location>
</feature>
<dbReference type="Proteomes" id="UP000785679">
    <property type="component" value="Unassembled WGS sequence"/>
</dbReference>
<feature type="region of interest" description="Disordered" evidence="1">
    <location>
        <begin position="875"/>
        <end position="899"/>
    </location>
</feature>
<keyword evidence="2" id="KW-0472">Membrane</keyword>
<feature type="compositionally biased region" description="Polar residues" evidence="1">
    <location>
        <begin position="875"/>
        <end position="888"/>
    </location>
</feature>
<dbReference type="InterPro" id="IPR015449">
    <property type="entry name" value="K_chnl_Ca-activ_SK"/>
</dbReference>
<feature type="domain" description="Potassium channel" evidence="3">
    <location>
        <begin position="521"/>
        <end position="591"/>
    </location>
</feature>
<reference evidence="4" key="1">
    <citation type="submission" date="2019-06" db="EMBL/GenBank/DDBJ databases">
        <authorList>
            <person name="Zheng W."/>
        </authorList>
    </citation>
    <scope>NUCLEOTIDE SEQUENCE</scope>
    <source>
        <strain evidence="4">QDHG01</strain>
    </source>
</reference>
<dbReference type="SUPFAM" id="SSF81324">
    <property type="entry name" value="Voltage-gated potassium channels"/>
    <property type="match status" value="1"/>
</dbReference>
<feature type="region of interest" description="Disordered" evidence="1">
    <location>
        <begin position="182"/>
        <end position="205"/>
    </location>
</feature>
<keyword evidence="2" id="KW-0812">Transmembrane</keyword>
<evidence type="ECO:0000256" key="2">
    <source>
        <dbReference type="SAM" id="Phobius"/>
    </source>
</evidence>
<dbReference type="OrthoDB" id="6128189at2759"/>
<dbReference type="Gene3D" id="1.10.287.70">
    <property type="match status" value="1"/>
</dbReference>
<proteinExistence type="predicted"/>
<evidence type="ECO:0000313" key="4">
    <source>
        <dbReference type="EMBL" id="TNV85946.1"/>
    </source>
</evidence>
<feature type="transmembrane region" description="Helical" evidence="2">
    <location>
        <begin position="343"/>
        <end position="365"/>
    </location>
</feature>
<feature type="compositionally biased region" description="Polar residues" evidence="1">
    <location>
        <begin position="937"/>
        <end position="960"/>
    </location>
</feature>
<sequence length="1193" mass="136976">MLQSINQHSIIRRNGSMASIFSDKDYKDRLKEQEKVKQTRNVLKNQSNSLMVRLSMTKSLFGQNNFKSQNKLRQMDEGALAKMTTPEPIKIENLDEGRRTVQSQHQFRSFTNSAISKSGMNCATPQNRYGLHFKGKSFGNNQHDTFNGARGTIGSNRRDEYTFRDDSNRLLLTPFPKVQEETLRDEVSQASRNTPLQRKKSIKRKRTQQDLIQRNIIALEAIKAENEHYKGKESKNQMEKASSSGNFERAVLNLENVESFDQSELKHQTQLNLKVEEKFYKVWRIMDLVASLFSVLGLIISIYAHEMHLEHHYHMVFSDDLEHRQRRVSQADLSEEAENERNMYHSIVAGLTFVSILIMTLKHYYMSKWMRQLYKFAVVECLFRPMTESRQIQLKKLSRSSFLKSKQFYVDIIMLIIQPIPYFNPTFYMTCIDVSDKTQHIKVEYALSHILLSLMFIRIIFPMRALFNFSIYTDQHAKKLLGDNYGLSPNVRFILKCMIAQYPEFTVSFILSASILIVAYILRIFEIVYYRAIGLQDFEQYFEGIYCAVITMATVGYGDVAPVSHVGRFIIMITSIWGAFIFTLVIVAFSMIFNLNPTQKKAMHHLIVTRKAAATIANSWRYYRAKKMKGDQQLVDPLTPRREMMLQRQISFSLIDHNIKGLKSKMDQSISTFKLERTQLKMLKFTDGNESRKNITFIKGEILDMQEKFTDVLNAMTSQMEAFNAITNMVTNIKEDQQDFQQHVINQQIGILNALKQLGIETNDKGVNNIIDIKALSNNDMQFEANYVSSENHDDDESVGGEEDSFHEEGQDLDQEELNDYGEEQYSRMDDANRDFEGPIKEEEEETSNLQESMQIEEPIANQILSAEIRKTLTNQQNSMRESVQRATSKLDGNPQKPAQTKSLYSYLINGNGQGSNLNNKFSDAFQLQHMKDNTGNCSQYGSANQSGGAIPQIQQNKSNSRIRKRSGHKGPNDTMGSQYASNHNSMFPMSEHSPHSNINPSMSINLNDSKNRKKHDLVVKQTSRLGMKQNTLMSDKVEHSVKGMNHPALEGLPSSFIQVNSPLIKEIREQKNTNSIPQVQFNSVNQQPQIVTGAFPVSAFAQPPTQPSQLQQPPTSRKQEKRPQAQQHRKASKPLAPPLPPQIQLVSNPLPTFNYDEDDDRGPMQPKRLTDNMMSYGAIDNITETQRINQEQ</sequence>
<name>A0A8J8P5I0_HALGN</name>
<dbReference type="EMBL" id="RRYP01001439">
    <property type="protein sequence ID" value="TNV85946.1"/>
    <property type="molecule type" value="Genomic_DNA"/>
</dbReference>
<evidence type="ECO:0000256" key="1">
    <source>
        <dbReference type="SAM" id="MobiDB-lite"/>
    </source>
</evidence>
<feature type="transmembrane region" description="Helical" evidence="2">
    <location>
        <begin position="445"/>
        <end position="461"/>
    </location>
</feature>
<feature type="region of interest" description="Disordered" evidence="1">
    <location>
        <begin position="1100"/>
        <end position="1173"/>
    </location>
</feature>
<dbReference type="AlphaFoldDB" id="A0A8J8P5I0"/>
<dbReference type="GO" id="GO:0016020">
    <property type="term" value="C:membrane"/>
    <property type="evidence" value="ECO:0007669"/>
    <property type="project" value="InterPro"/>
</dbReference>
<feature type="compositionally biased region" description="Polar residues" evidence="1">
    <location>
        <begin position="996"/>
        <end position="1009"/>
    </location>
</feature>
<feature type="compositionally biased region" description="Acidic residues" evidence="1">
    <location>
        <begin position="793"/>
        <end position="814"/>
    </location>
</feature>
<keyword evidence="2" id="KW-1133">Transmembrane helix</keyword>
<feature type="compositionally biased region" description="Low complexity" evidence="1">
    <location>
        <begin position="1108"/>
        <end position="1117"/>
    </location>
</feature>
<dbReference type="PANTHER" id="PTHR10153">
    <property type="entry name" value="SMALL CONDUCTANCE CALCIUM-ACTIVATED POTASSIUM CHANNEL"/>
    <property type="match status" value="1"/>
</dbReference>
<feature type="transmembrane region" description="Helical" evidence="2">
    <location>
        <begin position="569"/>
        <end position="593"/>
    </location>
</feature>
<evidence type="ECO:0000259" key="3">
    <source>
        <dbReference type="Pfam" id="PF07885"/>
    </source>
</evidence>
<dbReference type="GO" id="GO:0016286">
    <property type="term" value="F:small conductance calcium-activated potassium channel activity"/>
    <property type="evidence" value="ECO:0007669"/>
    <property type="project" value="InterPro"/>
</dbReference>
<comment type="caution">
    <text evidence="4">The sequence shown here is derived from an EMBL/GenBank/DDBJ whole genome shotgun (WGS) entry which is preliminary data.</text>
</comment>
<feature type="transmembrane region" description="Helical" evidence="2">
    <location>
        <begin position="282"/>
        <end position="304"/>
    </location>
</feature>
<accession>A0A8J8P5I0</accession>
<organism evidence="4 5">
    <name type="scientific">Halteria grandinella</name>
    <dbReference type="NCBI Taxonomy" id="5974"/>
    <lineage>
        <taxon>Eukaryota</taxon>
        <taxon>Sar</taxon>
        <taxon>Alveolata</taxon>
        <taxon>Ciliophora</taxon>
        <taxon>Intramacronucleata</taxon>
        <taxon>Spirotrichea</taxon>
        <taxon>Stichotrichia</taxon>
        <taxon>Sporadotrichida</taxon>
        <taxon>Halteriidae</taxon>
        <taxon>Halteria</taxon>
    </lineage>
</organism>
<dbReference type="InterPro" id="IPR013099">
    <property type="entry name" value="K_chnl_dom"/>
</dbReference>
<protein>
    <recommendedName>
        <fullName evidence="3">Potassium channel domain-containing protein</fullName>
    </recommendedName>
</protein>
<dbReference type="Pfam" id="PF07885">
    <property type="entry name" value="Ion_trans_2"/>
    <property type="match status" value="1"/>
</dbReference>
<feature type="transmembrane region" description="Helical" evidence="2">
    <location>
        <begin position="541"/>
        <end position="557"/>
    </location>
</feature>
<keyword evidence="5" id="KW-1185">Reference proteome</keyword>
<gene>
    <name evidence="4" type="ORF">FGO68_gene8142</name>
</gene>
<feature type="region of interest" description="Disordered" evidence="1">
    <location>
        <begin position="937"/>
        <end position="1009"/>
    </location>
</feature>
<feature type="transmembrane region" description="Helical" evidence="2">
    <location>
        <begin position="505"/>
        <end position="529"/>
    </location>
</feature>
<feature type="compositionally biased region" description="Polar residues" evidence="1">
    <location>
        <begin position="975"/>
        <end position="988"/>
    </location>
</feature>
<feature type="region of interest" description="Disordered" evidence="1">
    <location>
        <begin position="790"/>
        <end position="814"/>
    </location>
</feature>
<evidence type="ECO:0000313" key="5">
    <source>
        <dbReference type="Proteomes" id="UP000785679"/>
    </source>
</evidence>